<organism evidence="4 5">
    <name type="scientific">Laodelphax striatellus</name>
    <name type="common">Small brown planthopper</name>
    <name type="synonym">Delphax striatella</name>
    <dbReference type="NCBI Taxonomy" id="195883"/>
    <lineage>
        <taxon>Eukaryota</taxon>
        <taxon>Metazoa</taxon>
        <taxon>Ecdysozoa</taxon>
        <taxon>Arthropoda</taxon>
        <taxon>Hexapoda</taxon>
        <taxon>Insecta</taxon>
        <taxon>Pterygota</taxon>
        <taxon>Neoptera</taxon>
        <taxon>Paraneoptera</taxon>
        <taxon>Hemiptera</taxon>
        <taxon>Auchenorrhyncha</taxon>
        <taxon>Fulgoroidea</taxon>
        <taxon>Delphacidae</taxon>
        <taxon>Criomorphinae</taxon>
        <taxon>Laodelphax</taxon>
    </lineage>
</organism>
<dbReference type="AlphaFoldDB" id="A0A482WTN5"/>
<dbReference type="SUPFAM" id="SSF48403">
    <property type="entry name" value="Ankyrin repeat"/>
    <property type="match status" value="1"/>
</dbReference>
<dbReference type="SMR" id="A0A482WTN5"/>
<evidence type="ECO:0000256" key="2">
    <source>
        <dbReference type="ARBA" id="ARBA00023043"/>
    </source>
</evidence>
<keyword evidence="2 3" id="KW-0040">ANK repeat</keyword>
<evidence type="ECO:0000256" key="1">
    <source>
        <dbReference type="ARBA" id="ARBA00022737"/>
    </source>
</evidence>
<dbReference type="PROSITE" id="PS50297">
    <property type="entry name" value="ANK_REP_REGION"/>
    <property type="match status" value="1"/>
</dbReference>
<reference evidence="4 5" key="1">
    <citation type="journal article" date="2017" name="Gigascience">
        <title>Genome sequence of the small brown planthopper, Laodelphax striatellus.</title>
        <authorList>
            <person name="Zhu J."/>
            <person name="Jiang F."/>
            <person name="Wang X."/>
            <person name="Yang P."/>
            <person name="Bao Y."/>
            <person name="Zhao W."/>
            <person name="Wang W."/>
            <person name="Lu H."/>
            <person name="Wang Q."/>
            <person name="Cui N."/>
            <person name="Li J."/>
            <person name="Chen X."/>
            <person name="Luo L."/>
            <person name="Yu J."/>
            <person name="Kang L."/>
            <person name="Cui F."/>
        </authorList>
    </citation>
    <scope>NUCLEOTIDE SEQUENCE [LARGE SCALE GENOMIC DNA]</scope>
    <source>
        <strain evidence="4">Lst14</strain>
    </source>
</reference>
<accession>A0A482WTN5</accession>
<dbReference type="PROSITE" id="PS50088">
    <property type="entry name" value="ANK_REPEAT"/>
    <property type="match status" value="1"/>
</dbReference>
<feature type="non-terminal residue" evidence="4">
    <location>
        <position position="65"/>
    </location>
</feature>
<feature type="repeat" description="ANK" evidence="3">
    <location>
        <begin position="32"/>
        <end position="54"/>
    </location>
</feature>
<sequence length="65" mass="6956">MYGTALCTSHGHLEAVRLLIEAGCQVEICDTASQTALHLAAAHGNTAVVEELIDACRGTRRQQHL</sequence>
<proteinExistence type="predicted"/>
<evidence type="ECO:0000313" key="5">
    <source>
        <dbReference type="Proteomes" id="UP000291343"/>
    </source>
</evidence>
<keyword evidence="5" id="KW-1185">Reference proteome</keyword>
<dbReference type="Pfam" id="PF12796">
    <property type="entry name" value="Ank_2"/>
    <property type="match status" value="1"/>
</dbReference>
<dbReference type="InterPro" id="IPR036770">
    <property type="entry name" value="Ankyrin_rpt-contain_sf"/>
</dbReference>
<comment type="caution">
    <text evidence="4">The sequence shown here is derived from an EMBL/GenBank/DDBJ whole genome shotgun (WGS) entry which is preliminary data.</text>
</comment>
<dbReference type="PANTHER" id="PTHR24171:SF9">
    <property type="entry name" value="ANKYRIN REPEAT DOMAIN-CONTAINING PROTEIN 39"/>
    <property type="match status" value="1"/>
</dbReference>
<keyword evidence="1" id="KW-0677">Repeat</keyword>
<dbReference type="EMBL" id="QKKF02026114">
    <property type="protein sequence ID" value="RZF36656.1"/>
    <property type="molecule type" value="Genomic_DNA"/>
</dbReference>
<protein>
    <submittedName>
        <fullName evidence="4">Uncharacterized protein</fullName>
    </submittedName>
</protein>
<dbReference type="InParanoid" id="A0A482WTN5"/>
<dbReference type="Gene3D" id="1.25.40.20">
    <property type="entry name" value="Ankyrin repeat-containing domain"/>
    <property type="match status" value="1"/>
</dbReference>
<dbReference type="PANTHER" id="PTHR24171">
    <property type="entry name" value="ANKYRIN REPEAT DOMAIN-CONTAINING PROTEIN 39-RELATED"/>
    <property type="match status" value="1"/>
</dbReference>
<name>A0A482WTN5_LAOST</name>
<evidence type="ECO:0000256" key="3">
    <source>
        <dbReference type="PROSITE-ProRule" id="PRU00023"/>
    </source>
</evidence>
<gene>
    <name evidence="4" type="ORF">LSTR_LSTR013658</name>
</gene>
<evidence type="ECO:0000313" key="4">
    <source>
        <dbReference type="EMBL" id="RZF36656.1"/>
    </source>
</evidence>
<dbReference type="OrthoDB" id="5406014at2759"/>
<dbReference type="InterPro" id="IPR002110">
    <property type="entry name" value="Ankyrin_rpt"/>
</dbReference>
<dbReference type="Proteomes" id="UP000291343">
    <property type="component" value="Unassembled WGS sequence"/>
</dbReference>